<dbReference type="Proteomes" id="UP000035720">
    <property type="component" value="Unassembled WGS sequence"/>
</dbReference>
<feature type="compositionally biased region" description="Basic and acidic residues" evidence="1">
    <location>
        <begin position="54"/>
        <end position="67"/>
    </location>
</feature>
<reference evidence="2 3" key="1">
    <citation type="journal article" date="2013" name="ISME J.">
        <title>A metabolic model for members of the genus Tetrasphaera involved in enhanced biological phosphorus removal.</title>
        <authorList>
            <person name="Kristiansen R."/>
            <person name="Nguyen H.T.T."/>
            <person name="Saunders A.M."/>
            <person name="Nielsen J.L."/>
            <person name="Wimmer R."/>
            <person name="Le V.Q."/>
            <person name="McIlroy S.J."/>
            <person name="Petrovski S."/>
            <person name="Seviour R.J."/>
            <person name="Calteau A."/>
            <person name="Nielsen K.L."/>
            <person name="Nielsen P.H."/>
        </authorList>
    </citation>
    <scope>NUCLEOTIDE SEQUENCE [LARGE SCALE GENOMIC DNA]</scope>
    <source>
        <strain evidence="2 3">Ben 74</strain>
    </source>
</reference>
<gene>
    <name evidence="2" type="ORF">BN13_140046</name>
</gene>
<protein>
    <submittedName>
        <fullName evidence="2">Uncharacterized protein</fullName>
    </submittedName>
</protein>
<evidence type="ECO:0000256" key="1">
    <source>
        <dbReference type="SAM" id="MobiDB-lite"/>
    </source>
</evidence>
<feature type="region of interest" description="Disordered" evidence="1">
    <location>
        <begin position="1"/>
        <end position="145"/>
    </location>
</feature>
<feature type="compositionally biased region" description="Basic and acidic residues" evidence="1">
    <location>
        <begin position="103"/>
        <end position="114"/>
    </location>
</feature>
<keyword evidence="3" id="KW-1185">Reference proteome</keyword>
<comment type="caution">
    <text evidence="2">The sequence shown here is derived from an EMBL/GenBank/DDBJ whole genome shotgun (WGS) entry which is preliminary data.</text>
</comment>
<feature type="compositionally biased region" description="Basic and acidic residues" evidence="1">
    <location>
        <begin position="83"/>
        <end position="94"/>
    </location>
</feature>
<proteinExistence type="predicted"/>
<accession>A0A077M659</accession>
<dbReference type="EMBL" id="CAJC01000046">
    <property type="protein sequence ID" value="CCI52054.1"/>
    <property type="molecule type" value="Genomic_DNA"/>
</dbReference>
<dbReference type="AlphaFoldDB" id="A0A077M659"/>
<name>A0A077M659_9MICO</name>
<evidence type="ECO:0000313" key="3">
    <source>
        <dbReference type="Proteomes" id="UP000035720"/>
    </source>
</evidence>
<sequence length="145" mass="15895">MRTARRRNMSDPFDGVVGRNPRGPLLANLPPRTDIPSARARPDATHHPSQHIVVTDRTEKPTVRPDRGVVTFDPPPPGIGRVSRGEPFDADRARHPVAVARQARHDDAPEEGRRAIPNKEQVSLAQGRLHGRARDADHGQASAAM</sequence>
<evidence type="ECO:0000313" key="2">
    <source>
        <dbReference type="EMBL" id="CCI52054.1"/>
    </source>
</evidence>
<organism evidence="2 3">
    <name type="scientific">Nostocoides jenkinsii Ben 74</name>
    <dbReference type="NCBI Taxonomy" id="1193518"/>
    <lineage>
        <taxon>Bacteria</taxon>
        <taxon>Bacillati</taxon>
        <taxon>Actinomycetota</taxon>
        <taxon>Actinomycetes</taxon>
        <taxon>Micrococcales</taxon>
        <taxon>Intrasporangiaceae</taxon>
        <taxon>Nostocoides</taxon>
    </lineage>
</organism>